<evidence type="ECO:0000313" key="5">
    <source>
        <dbReference type="Proteomes" id="UP000199417"/>
    </source>
</evidence>
<protein>
    <submittedName>
        <fullName evidence="4">Glutamate dehydrogenase</fullName>
    </submittedName>
</protein>
<dbReference type="InterPro" id="IPR028971">
    <property type="entry name" value="NAD-GDH_cat"/>
</dbReference>
<dbReference type="Proteomes" id="UP000199417">
    <property type="component" value="Unassembled WGS sequence"/>
</dbReference>
<keyword evidence="5" id="KW-1185">Reference proteome</keyword>
<evidence type="ECO:0000259" key="3">
    <source>
        <dbReference type="Pfam" id="PF21077"/>
    </source>
</evidence>
<dbReference type="SUPFAM" id="SSF53223">
    <property type="entry name" value="Aminoacid dehydrogenase-like, N-terminal domain"/>
    <property type="match status" value="1"/>
</dbReference>
<dbReference type="Pfam" id="PF21074">
    <property type="entry name" value="GDH_C"/>
    <property type="match status" value="1"/>
</dbReference>
<dbReference type="GO" id="GO:0006538">
    <property type="term" value="P:L-glutamate catabolic process"/>
    <property type="evidence" value="ECO:0007669"/>
    <property type="project" value="InterPro"/>
</dbReference>
<dbReference type="InterPro" id="IPR046346">
    <property type="entry name" value="Aminoacid_DH-like_N_sf"/>
</dbReference>
<evidence type="ECO:0000259" key="1">
    <source>
        <dbReference type="Pfam" id="PF05088"/>
    </source>
</evidence>
<reference evidence="4 5" key="1">
    <citation type="submission" date="2016-10" db="EMBL/GenBank/DDBJ databases">
        <authorList>
            <person name="de Groot N.N."/>
        </authorList>
    </citation>
    <scope>NUCLEOTIDE SEQUENCE [LARGE SCALE GENOMIC DNA]</scope>
    <source>
        <strain evidence="4 5">JCM 11308</strain>
    </source>
</reference>
<dbReference type="EMBL" id="FNAB01000003">
    <property type="protein sequence ID" value="SDD22027.1"/>
    <property type="molecule type" value="Genomic_DNA"/>
</dbReference>
<dbReference type="InterPro" id="IPR049058">
    <property type="entry name" value="NAD_Glu_DH_HM2"/>
</dbReference>
<dbReference type="Pfam" id="PF21077">
    <property type="entry name" value="GDH_ACT3"/>
    <property type="match status" value="1"/>
</dbReference>
<dbReference type="STRING" id="168276.SAMN05444580_103329"/>
<dbReference type="AlphaFoldDB" id="A0A1G6T0N3"/>
<dbReference type="Pfam" id="PF21079">
    <property type="entry name" value="GDH_HM2"/>
    <property type="match status" value="1"/>
</dbReference>
<feature type="domain" description="NAD-glutamate dehydrogenase catalytic" evidence="1">
    <location>
        <begin position="228"/>
        <end position="728"/>
    </location>
</feature>
<dbReference type="InterPro" id="IPR048381">
    <property type="entry name" value="GDH_C"/>
</dbReference>
<dbReference type="InterPro" id="IPR049064">
    <property type="entry name" value="NAD_Glu_DH_ACT3"/>
</dbReference>
<evidence type="ECO:0000259" key="2">
    <source>
        <dbReference type="Pfam" id="PF21074"/>
    </source>
</evidence>
<dbReference type="InterPro" id="IPR036291">
    <property type="entry name" value="NAD(P)-bd_dom_sf"/>
</dbReference>
<dbReference type="InterPro" id="IPR007780">
    <property type="entry name" value="NAD_Glu_DH_bac"/>
</dbReference>
<dbReference type="Pfam" id="PF21078">
    <property type="entry name" value="GDH_HM3"/>
    <property type="match status" value="1"/>
</dbReference>
<gene>
    <name evidence="4" type="ORF">SAMN05444580_103329</name>
</gene>
<feature type="domain" description="NAD-specific glutamate dehydrogenase C-terminal" evidence="2">
    <location>
        <begin position="774"/>
        <end position="1109"/>
    </location>
</feature>
<dbReference type="InterPro" id="IPR049056">
    <property type="entry name" value="NAD_Glu_DH_HM3"/>
</dbReference>
<dbReference type="PANTHER" id="PTHR43403:SF1">
    <property type="entry name" value="NAD-SPECIFIC GLUTAMATE DEHYDROGENASE"/>
    <property type="match status" value="1"/>
</dbReference>
<dbReference type="PANTHER" id="PTHR43403">
    <property type="entry name" value="NAD-SPECIFIC GLUTAMATE DEHYDROGENASE"/>
    <property type="match status" value="1"/>
</dbReference>
<dbReference type="SUPFAM" id="SSF51735">
    <property type="entry name" value="NAD(P)-binding Rossmann-fold domains"/>
    <property type="match status" value="1"/>
</dbReference>
<sequence>MTQAWDDDFRDRMADPVLAKSYTDSLPEAYKHDFDPERAVADVTRIEGLRSDSFEVALHPPTGAARGHLRLTLYIDGAAVSLSRILPVIQSLGVEVLDERPYPLADSAGSECWIYDFGLALDVAPAPSDTGMAARFTEAFAAAWRGDAEVDTFNHLVLRAGLTWRQASMLRAYAKYLRQAGFPYSQVRIAEVLSAHPESARLLVELFGARFDPAANDEDRQDALTGRLDDALGSVVSLDEDRILRAFTTLIRNTLRTNYFTRGGSSPLLSFKFDPQGIDELPHPRPRFEIYVCSPRVEGVHLRFGSVARGGLRWSDRKEDFRTEVLGLVKAQAVKNAVIVPVGAKGGFVVKQPPAPTGVDATDREAHLAEGVACYRQFIAGLLDVTDNIDSATGAVVPARDVVRHDTDDTYLVVAADKGTATFSDIANEVAAEYAFWLGDAFASGGSVGYDHKAMGITARGAWESVQRHFREMGRDTQSEDFTVVGIGDMSGDVFGNGMLLSTHIRLVAAFDHRHIFLDPTPDAATSFAERNRLFGLPRSSWADYAPALISAGGGVWARSAKSVPISPEARGALGLADGVTALAPAALIGAILRAPVDLAWNGGVGTYVKASSESHAEVGDKANDGVRVDACDLRARVVAEGGNLGLTPLGRIEFARAGGRVNTDALDNSAGVDCSDREVNIKILLAGMVASGNLAAGERDALMRSMTDEVSRIVLADNRSQNRILGVSRSTAAATIGVHARMIARLENDRGLVRALEALPDKRELSRRAQDCQGLTSPELATLMAHVKLAVKDELLAGDLPDDPALRDRLRAYFPDALWERFGDHLDSHRLRREITATMLTNDVIDHGGITFAFRLAEDSAAIGSDAVRAHVVAARIFDLNRLWADIDESGLSTAVTDALVVDTQRVLDRASRWLLANRPQPLDIGAEVARFAPRLARHAHVVPDWLRGQELADLHARVATSVDAGVPHHLAARVHLLLDQFGLLDIIEVADVSGREVPEVAELYYALSQHLGAVHLLQSVSRLAYDDRWNSLARLAMRDELYGSLRALCLDLLGNPAGAGESAAEMIARWEERNSTRLLRARSTLDAIFENSSVDVAAMSVAVRQIRSLVGSV</sequence>
<accession>A0A1G6T0N3</accession>
<dbReference type="Gene3D" id="3.40.50.720">
    <property type="entry name" value="NAD(P)-binding Rossmann-like Domain"/>
    <property type="match status" value="1"/>
</dbReference>
<proteinExistence type="predicted"/>
<organism evidence="4 5">
    <name type="scientific">Rhodococcus tukisamuensis</name>
    <dbReference type="NCBI Taxonomy" id="168276"/>
    <lineage>
        <taxon>Bacteria</taxon>
        <taxon>Bacillati</taxon>
        <taxon>Actinomycetota</taxon>
        <taxon>Actinomycetes</taxon>
        <taxon>Mycobacteriales</taxon>
        <taxon>Nocardiaceae</taxon>
        <taxon>Rhodococcus</taxon>
    </lineage>
</organism>
<feature type="domain" description="NAD-glutamate dehydrogenase ACT3" evidence="3">
    <location>
        <begin position="54"/>
        <end position="122"/>
    </location>
</feature>
<name>A0A1G6T0N3_9NOCA</name>
<dbReference type="Pfam" id="PF05088">
    <property type="entry name" value="Bac_GDH_CD"/>
    <property type="match status" value="1"/>
</dbReference>
<evidence type="ECO:0000313" key="4">
    <source>
        <dbReference type="EMBL" id="SDD22027.1"/>
    </source>
</evidence>
<dbReference type="GO" id="GO:0004352">
    <property type="term" value="F:glutamate dehydrogenase (NAD+) activity"/>
    <property type="evidence" value="ECO:0007669"/>
    <property type="project" value="InterPro"/>
</dbReference>
<dbReference type="GO" id="GO:0004069">
    <property type="term" value="F:L-aspartate:2-oxoglutarate aminotransferase activity"/>
    <property type="evidence" value="ECO:0007669"/>
    <property type="project" value="InterPro"/>
</dbReference>